<dbReference type="OrthoDB" id="9801517at2"/>
<dbReference type="Proteomes" id="UP000199440">
    <property type="component" value="Unassembled WGS sequence"/>
</dbReference>
<dbReference type="InterPro" id="IPR029069">
    <property type="entry name" value="HotDog_dom_sf"/>
</dbReference>
<dbReference type="InterPro" id="IPR050563">
    <property type="entry name" value="4-hydroxybenzoyl-CoA_TE"/>
</dbReference>
<accession>A0A1G9K3M7</accession>
<gene>
    <name evidence="4" type="ORF">SAMN04488514_101815</name>
</gene>
<dbReference type="PANTHER" id="PTHR31793">
    <property type="entry name" value="4-HYDROXYBENZOYL-COA THIOESTERASE FAMILY MEMBER"/>
    <property type="match status" value="1"/>
</dbReference>
<dbReference type="PANTHER" id="PTHR31793:SF27">
    <property type="entry name" value="NOVEL THIOESTERASE SUPERFAMILY DOMAIN AND SAPOSIN A-TYPE DOMAIN CONTAINING PROTEIN (0610012H03RIK)"/>
    <property type="match status" value="1"/>
</dbReference>
<evidence type="ECO:0000313" key="4">
    <source>
        <dbReference type="EMBL" id="SDL44024.1"/>
    </source>
</evidence>
<evidence type="ECO:0000256" key="1">
    <source>
        <dbReference type="ARBA" id="ARBA00005953"/>
    </source>
</evidence>
<evidence type="ECO:0000313" key="5">
    <source>
        <dbReference type="Proteomes" id="UP000199440"/>
    </source>
</evidence>
<dbReference type="RefSeq" id="WP_089885489.1">
    <property type="nucleotide sequence ID" value="NZ_FNGV01000001.1"/>
</dbReference>
<protein>
    <submittedName>
        <fullName evidence="4">Acyl-CoA thioester hydrolase</fullName>
    </submittedName>
</protein>
<sequence length="137" mass="15897">METYNKTITVMADDLDELDHVNNVRYVQWIQDISKEHWLSAAPPEMQKGVIWVVMNHNITYKNSAKLNDVITIKTHIAKSKGATSTRVVEMYLEKTNQLLLHSVTTWCLLNNKTLKPTRISETIKKVFMKKENPEVQ</sequence>
<evidence type="ECO:0000259" key="3">
    <source>
        <dbReference type="Pfam" id="PF01643"/>
    </source>
</evidence>
<comment type="similarity">
    <text evidence="1">Belongs to the 4-hydroxybenzoyl-CoA thioesterase family.</text>
</comment>
<dbReference type="STRING" id="192904.SAMN04488514_101815"/>
<name>A0A1G9K3M7_9FLAO</name>
<reference evidence="5" key="1">
    <citation type="submission" date="2016-10" db="EMBL/GenBank/DDBJ databases">
        <authorList>
            <person name="Varghese N."/>
            <person name="Submissions S."/>
        </authorList>
    </citation>
    <scope>NUCLEOTIDE SEQUENCE [LARGE SCALE GENOMIC DNA]</scope>
    <source>
        <strain evidence="5">DSM 19886</strain>
    </source>
</reference>
<feature type="domain" description="Acyl-ACP thioesterase N-terminal hotdog" evidence="3">
    <location>
        <begin position="3"/>
        <end position="126"/>
    </location>
</feature>
<dbReference type="GO" id="GO:0006633">
    <property type="term" value="P:fatty acid biosynthetic process"/>
    <property type="evidence" value="ECO:0007669"/>
    <property type="project" value="InterPro"/>
</dbReference>
<dbReference type="Gene3D" id="3.10.129.10">
    <property type="entry name" value="Hotdog Thioesterase"/>
    <property type="match status" value="1"/>
</dbReference>
<dbReference type="CDD" id="cd00586">
    <property type="entry name" value="4HBT"/>
    <property type="match status" value="1"/>
</dbReference>
<proteinExistence type="inferred from homology"/>
<dbReference type="SUPFAM" id="SSF54637">
    <property type="entry name" value="Thioesterase/thiol ester dehydrase-isomerase"/>
    <property type="match status" value="1"/>
</dbReference>
<dbReference type="EMBL" id="FNGV01000001">
    <property type="protein sequence ID" value="SDL44024.1"/>
    <property type="molecule type" value="Genomic_DNA"/>
</dbReference>
<dbReference type="AlphaFoldDB" id="A0A1G9K3M7"/>
<dbReference type="Pfam" id="PF01643">
    <property type="entry name" value="Acyl-ACP_TE"/>
    <property type="match status" value="1"/>
</dbReference>
<keyword evidence="5" id="KW-1185">Reference proteome</keyword>
<organism evidence="4 5">
    <name type="scientific">Kriegella aquimaris</name>
    <dbReference type="NCBI Taxonomy" id="192904"/>
    <lineage>
        <taxon>Bacteria</taxon>
        <taxon>Pseudomonadati</taxon>
        <taxon>Bacteroidota</taxon>
        <taxon>Flavobacteriia</taxon>
        <taxon>Flavobacteriales</taxon>
        <taxon>Flavobacteriaceae</taxon>
        <taxon>Kriegella</taxon>
    </lineage>
</organism>
<dbReference type="GO" id="GO:0047617">
    <property type="term" value="F:fatty acyl-CoA hydrolase activity"/>
    <property type="evidence" value="ECO:0007669"/>
    <property type="project" value="TreeGrafter"/>
</dbReference>
<evidence type="ECO:0000256" key="2">
    <source>
        <dbReference type="ARBA" id="ARBA00022801"/>
    </source>
</evidence>
<keyword evidence="2 4" id="KW-0378">Hydrolase</keyword>
<dbReference type="InterPro" id="IPR002864">
    <property type="entry name" value="Acyl-ACP_thioesterase_NHD"/>
</dbReference>